<comment type="caution">
    <text evidence="1">The sequence shown here is derived from an EMBL/GenBank/DDBJ whole genome shotgun (WGS) entry which is preliminary data.</text>
</comment>
<evidence type="ECO:0000313" key="1">
    <source>
        <dbReference type="EMBL" id="CAI9553931.1"/>
    </source>
</evidence>
<protein>
    <submittedName>
        <fullName evidence="1">Uncharacterized protein</fullName>
    </submittedName>
</protein>
<reference evidence="1" key="1">
    <citation type="submission" date="2023-05" db="EMBL/GenBank/DDBJ databases">
        <authorList>
            <person name="Stuckert A."/>
        </authorList>
    </citation>
    <scope>NUCLEOTIDE SEQUENCE</scope>
</reference>
<dbReference type="Proteomes" id="UP001162483">
    <property type="component" value="Unassembled WGS sequence"/>
</dbReference>
<gene>
    <name evidence="1" type="ORF">SPARVUS_LOCUS4118847</name>
</gene>
<organism evidence="1 2">
    <name type="scientific">Staurois parvus</name>
    <dbReference type="NCBI Taxonomy" id="386267"/>
    <lineage>
        <taxon>Eukaryota</taxon>
        <taxon>Metazoa</taxon>
        <taxon>Chordata</taxon>
        <taxon>Craniata</taxon>
        <taxon>Vertebrata</taxon>
        <taxon>Euteleostomi</taxon>
        <taxon>Amphibia</taxon>
        <taxon>Batrachia</taxon>
        <taxon>Anura</taxon>
        <taxon>Neobatrachia</taxon>
        <taxon>Ranoidea</taxon>
        <taxon>Ranidae</taxon>
        <taxon>Staurois</taxon>
    </lineage>
</organism>
<accession>A0ABN9C1P4</accession>
<name>A0ABN9C1P4_9NEOB</name>
<proteinExistence type="predicted"/>
<sequence>MPTCRRRCSRMRWSVPPKPWRSTTSRRTSLPISRRNLTRNITLHGTALWAETLAATSHTRPSISFISTWAKLQFCCLNQVKCLK</sequence>
<evidence type="ECO:0000313" key="2">
    <source>
        <dbReference type="Proteomes" id="UP001162483"/>
    </source>
</evidence>
<keyword evidence="2" id="KW-1185">Reference proteome</keyword>
<dbReference type="EMBL" id="CATNWA010007374">
    <property type="protein sequence ID" value="CAI9553931.1"/>
    <property type="molecule type" value="Genomic_DNA"/>
</dbReference>